<protein>
    <recommendedName>
        <fullName evidence="9">G-protein coupled receptors family 1 profile domain-containing protein</fullName>
    </recommendedName>
</protein>
<reference evidence="10" key="1">
    <citation type="submission" date="2021-02" db="EMBL/GenBank/DDBJ databases">
        <authorList>
            <person name="Nowell W R."/>
        </authorList>
    </citation>
    <scope>NUCLEOTIDE SEQUENCE</scope>
</reference>
<keyword evidence="4" id="KW-0297">G-protein coupled receptor</keyword>
<dbReference type="GO" id="GO:0004930">
    <property type="term" value="F:G protein-coupled receptor activity"/>
    <property type="evidence" value="ECO:0007669"/>
    <property type="project" value="UniProtKB-KW"/>
</dbReference>
<feature type="transmembrane region" description="Helical" evidence="8">
    <location>
        <begin position="260"/>
        <end position="283"/>
    </location>
</feature>
<comment type="subcellular location">
    <subcellularLocation>
        <location evidence="1">Membrane</location>
        <topology evidence="1">Multi-pass membrane protein</topology>
    </subcellularLocation>
</comment>
<evidence type="ECO:0000256" key="4">
    <source>
        <dbReference type="ARBA" id="ARBA00023040"/>
    </source>
</evidence>
<evidence type="ECO:0000313" key="11">
    <source>
        <dbReference type="EMBL" id="CAF3751438.1"/>
    </source>
</evidence>
<keyword evidence="2 8" id="KW-0812">Transmembrane</keyword>
<keyword evidence="5 8" id="KW-0472">Membrane</keyword>
<evidence type="ECO:0000256" key="3">
    <source>
        <dbReference type="ARBA" id="ARBA00022989"/>
    </source>
</evidence>
<evidence type="ECO:0000256" key="6">
    <source>
        <dbReference type="ARBA" id="ARBA00023170"/>
    </source>
</evidence>
<comment type="caution">
    <text evidence="10">The sequence shown here is derived from an EMBL/GenBank/DDBJ whole genome shotgun (WGS) entry which is preliminary data.</text>
</comment>
<dbReference type="PROSITE" id="PS50262">
    <property type="entry name" value="G_PROTEIN_RECEP_F1_2"/>
    <property type="match status" value="1"/>
</dbReference>
<dbReference type="Proteomes" id="UP000663864">
    <property type="component" value="Unassembled WGS sequence"/>
</dbReference>
<feature type="domain" description="G-protein coupled receptors family 1 profile" evidence="9">
    <location>
        <begin position="27"/>
        <end position="280"/>
    </location>
</feature>
<feature type="transmembrane region" description="Helical" evidence="8">
    <location>
        <begin position="166"/>
        <end position="192"/>
    </location>
</feature>
<sequence length="326" mass="37776">MSASLYDVRVWMTRYIMGSYLILGVIGNLINIFMFTRRKSRLYNSCSLYLLAISISHILNASWGIIPSIYNLNHVDPSTYSYIYCKLRSYSQHSIVMIGRTLMVVACIDRYAICSNYQRFRLLNKLQVAFRIIIGIIIAWPCINIYLLFVMIFTGKNCVMHSSFTFIWAIYTVVVPGILTPLLMTIFGLLAIRNRRRLQGRLNGNRNRNNKRDYTLMVMLLSEVLVYVISTSSFPVITLYKAITTNVVKSVQRQEIETFITFFGSSFLLYLNPSSTFYIFIIVSNNYRHECKRAFLRLCMRLTGGMNKVSTIGTNTFINRHNETQI</sequence>
<evidence type="ECO:0000256" key="8">
    <source>
        <dbReference type="SAM" id="Phobius"/>
    </source>
</evidence>
<feature type="transmembrane region" description="Helical" evidence="8">
    <location>
        <begin position="15"/>
        <end position="36"/>
    </location>
</feature>
<dbReference type="EMBL" id="CAJOBD010001034">
    <property type="protein sequence ID" value="CAF3751438.1"/>
    <property type="molecule type" value="Genomic_DNA"/>
</dbReference>
<evidence type="ECO:0000256" key="7">
    <source>
        <dbReference type="ARBA" id="ARBA00023224"/>
    </source>
</evidence>
<dbReference type="InterPro" id="IPR017452">
    <property type="entry name" value="GPCR_Rhodpsn_7TM"/>
</dbReference>
<dbReference type="PANTHER" id="PTHR24243">
    <property type="entry name" value="G-PROTEIN COUPLED RECEPTOR"/>
    <property type="match status" value="1"/>
</dbReference>
<evidence type="ECO:0000313" key="12">
    <source>
        <dbReference type="Proteomes" id="UP000663864"/>
    </source>
</evidence>
<gene>
    <name evidence="11" type="ORF">JBS370_LOCUS12589</name>
    <name evidence="10" type="ORF">ZHD862_LOCUS5931</name>
</gene>
<evidence type="ECO:0000259" key="9">
    <source>
        <dbReference type="PROSITE" id="PS50262"/>
    </source>
</evidence>
<keyword evidence="6" id="KW-0675">Receptor</keyword>
<dbReference type="PANTHER" id="PTHR24243:SF230">
    <property type="entry name" value="G-PROTEIN COUPLED RECEPTORS FAMILY 1 PROFILE DOMAIN-CONTAINING PROTEIN"/>
    <property type="match status" value="1"/>
</dbReference>
<accession>A0A813XML7</accession>
<name>A0A813XML7_9BILA</name>
<organism evidence="10 12">
    <name type="scientific">Rotaria sordida</name>
    <dbReference type="NCBI Taxonomy" id="392033"/>
    <lineage>
        <taxon>Eukaryota</taxon>
        <taxon>Metazoa</taxon>
        <taxon>Spiralia</taxon>
        <taxon>Gnathifera</taxon>
        <taxon>Rotifera</taxon>
        <taxon>Eurotatoria</taxon>
        <taxon>Bdelloidea</taxon>
        <taxon>Philodinida</taxon>
        <taxon>Philodinidae</taxon>
        <taxon>Rotaria</taxon>
    </lineage>
</organism>
<dbReference type="AlphaFoldDB" id="A0A813XML7"/>
<keyword evidence="3 8" id="KW-1133">Transmembrane helix</keyword>
<dbReference type="SUPFAM" id="SSF81321">
    <property type="entry name" value="Family A G protein-coupled receptor-like"/>
    <property type="match status" value="1"/>
</dbReference>
<dbReference type="GO" id="GO:0005886">
    <property type="term" value="C:plasma membrane"/>
    <property type="evidence" value="ECO:0007669"/>
    <property type="project" value="TreeGrafter"/>
</dbReference>
<feature type="transmembrane region" description="Helical" evidence="8">
    <location>
        <begin position="48"/>
        <end position="70"/>
    </location>
</feature>
<evidence type="ECO:0000256" key="1">
    <source>
        <dbReference type="ARBA" id="ARBA00004141"/>
    </source>
</evidence>
<dbReference type="EMBL" id="CAJNOT010000161">
    <property type="protein sequence ID" value="CAF0872077.1"/>
    <property type="molecule type" value="Genomic_DNA"/>
</dbReference>
<dbReference type="Proteomes" id="UP000663836">
    <property type="component" value="Unassembled WGS sequence"/>
</dbReference>
<dbReference type="Gene3D" id="1.20.1070.10">
    <property type="entry name" value="Rhodopsin 7-helix transmembrane proteins"/>
    <property type="match status" value="1"/>
</dbReference>
<proteinExistence type="predicted"/>
<evidence type="ECO:0000256" key="2">
    <source>
        <dbReference type="ARBA" id="ARBA00022692"/>
    </source>
</evidence>
<feature type="transmembrane region" description="Helical" evidence="8">
    <location>
        <begin position="213"/>
        <end position="240"/>
    </location>
</feature>
<feature type="transmembrane region" description="Helical" evidence="8">
    <location>
        <begin position="128"/>
        <end position="154"/>
    </location>
</feature>
<keyword evidence="7" id="KW-0807">Transducer</keyword>
<evidence type="ECO:0000313" key="10">
    <source>
        <dbReference type="EMBL" id="CAF0872077.1"/>
    </source>
</evidence>
<feature type="transmembrane region" description="Helical" evidence="8">
    <location>
        <begin position="90"/>
        <end position="108"/>
    </location>
</feature>
<evidence type="ECO:0000256" key="5">
    <source>
        <dbReference type="ARBA" id="ARBA00023136"/>
    </source>
</evidence>